<dbReference type="GO" id="GO:0003730">
    <property type="term" value="F:mRNA 3'-UTR binding"/>
    <property type="evidence" value="ECO:0007669"/>
    <property type="project" value="TreeGrafter"/>
</dbReference>
<reference evidence="4 5" key="1">
    <citation type="submission" date="2019-04" db="EMBL/GenBank/DDBJ databases">
        <authorList>
            <consortium name="Wellcome Sanger Institute Data Sharing"/>
        </authorList>
    </citation>
    <scope>NUCLEOTIDE SEQUENCE [LARGE SCALE GENOMIC DNA]</scope>
</reference>
<evidence type="ECO:0000313" key="5">
    <source>
        <dbReference type="Proteomes" id="UP000694397"/>
    </source>
</evidence>
<dbReference type="InterPro" id="IPR033490">
    <property type="entry name" value="LRP130"/>
</dbReference>
<dbReference type="PANTHER" id="PTHR46669:SF1">
    <property type="entry name" value="LEUCINE-RICH PPR MOTIF-CONTAINING PROTEIN, MITOCHONDRIAL"/>
    <property type="match status" value="1"/>
</dbReference>
<protein>
    <submittedName>
        <fullName evidence="4">Leucine rich pentatricopeptide repeat containing</fullName>
    </submittedName>
</protein>
<dbReference type="Ensembl" id="ENSSFOT00015056690.1">
    <property type="protein sequence ID" value="ENSSFOP00015042502.1"/>
    <property type="gene ID" value="ENSSFOG00015001042.2"/>
</dbReference>
<feature type="domain" description="PROP1-like PPR" evidence="3">
    <location>
        <begin position="167"/>
        <end position="280"/>
    </location>
</feature>
<dbReference type="GeneTree" id="ENSGT00960000186682"/>
<dbReference type="AlphaFoldDB" id="A0A8C9T398"/>
<dbReference type="PROSITE" id="PS51375">
    <property type="entry name" value="PPR"/>
    <property type="match status" value="3"/>
</dbReference>
<evidence type="ECO:0000313" key="4">
    <source>
        <dbReference type="Ensembl" id="ENSSFOP00015042502.1"/>
    </source>
</evidence>
<dbReference type="Proteomes" id="UP000694397">
    <property type="component" value="Chromosome 8"/>
</dbReference>
<dbReference type="GO" id="GO:0005739">
    <property type="term" value="C:mitochondrion"/>
    <property type="evidence" value="ECO:0007669"/>
    <property type="project" value="TreeGrafter"/>
</dbReference>
<dbReference type="InterPro" id="IPR002885">
    <property type="entry name" value="PPR_rpt"/>
</dbReference>
<dbReference type="GO" id="GO:0005634">
    <property type="term" value="C:nucleus"/>
    <property type="evidence" value="ECO:0007669"/>
    <property type="project" value="TreeGrafter"/>
</dbReference>
<feature type="repeat" description="PPR" evidence="2">
    <location>
        <begin position="175"/>
        <end position="209"/>
    </location>
</feature>
<keyword evidence="1" id="KW-0677">Repeat</keyword>
<reference evidence="4" key="2">
    <citation type="submission" date="2025-08" db="UniProtKB">
        <authorList>
            <consortium name="Ensembl"/>
        </authorList>
    </citation>
    <scope>IDENTIFICATION</scope>
</reference>
<dbReference type="InterPro" id="IPR033443">
    <property type="entry name" value="PROP1-like_PPR_dom"/>
</dbReference>
<evidence type="ECO:0000256" key="1">
    <source>
        <dbReference type="ARBA" id="ARBA00022737"/>
    </source>
</evidence>
<evidence type="ECO:0000256" key="2">
    <source>
        <dbReference type="PROSITE-ProRule" id="PRU00708"/>
    </source>
</evidence>
<sequence length="1240" mass="138775">SRLPPGGNPSFTYSDDGGPVARISQAHRADWALDLLDRSVRRTGRITKQLLLRVFRDICRGACSHDALLLLRSCGSLLSEVNLPERSALAHQIWDKLQELGVTYDASHYNALLKVYLQNSFKFSPTDFLAKMEAANVQPNRVTYQRLIAAYCQEGDIEGASKILGFMKDKEIPITEAVFNSLLTGHARAGDIASAENMLPLMKGSGIEPGPDTYVALLSAHAEKGDVEKMTQVKVASADIQLMDRDFLQVLTSLAEAGHHQHVPVILERMRQEHGFVQEAMNVCLSLVTQGKEDVAFSLLNTFPVRQLDSQSETAPNQGNFFLRHCVAMEMPVEKLLRYCKDLKESNRHAAPLQFVLQCALASAKTGMAAQLMKVMKEEGLPVREHFFWPLLIPLQQEKNTQGILDVVKIMLDLGVSPDTPTYSSYILPAFPSLDSARSALKEVGCDLNTLRFTTAEVRAEAGLGNLASLYSVCEYNMTGSVGLYAVPYFLYNLIEGMSTEEIQAKEKLLREYFHQLRNVKISIPVTIFRGIRNLLQMHNTPELVKQKIEALESKLEDLKSRDQPIAAVLKQLLVALCSEEKLDQALDVKARHESEMVVGGYAVLIQLCCTHDKVEEALNLKRELDRRDSSDVLTASKYLHLVKALTKHGRLEEAVDMLKEMKGKNLTLEDTAVTALFHILNRVALQGDAAAVKRLQDTVFSLGLVKPSALLASPIATAYLHSGDLTGGLDAVLSFYKQYKFLPRFHDLLCHLVEKEETDLLQKAMDFVSQERGEMTMLYDLLFAFLQTGRYKEAHKIIETPGLRAKSGRLQWFAEKCIANEQMEPLETLVEMTQKLFECDRDEMYHYVLRLYETNDWRKAEAAWTKMQEENVIPRERTLRLLAKILKTNGQKVPFEVPEVKTWENAGLKCPREQESFSLRVEGPPFNVPLSSSFLRAEKSIKDFGLCNVSNGLLVITQVKHGKLKDARATLAAMLQAQQVPSQLSITRLVQSLAAAGDVEAIREVEDLTKETSSLIGLSRMLFINNVVLAHIKNGDIQTAVEKLESLYTPGLEGQGDSQPTSISYVFRKVLEDKNDEALDKLSAMAERMANHFASYRPVTSLFLTYLELGHIEEAKSQLQRCGAAPLPRSPRYVLFSCLLPRFCLIVPAPPLPFFSVPSVAIDKDLDRAKALHAQMQTDGIRADELSLKRLALLYKQAGEPVPFEEPPVSITLPSTVPRFACPHFVKDHRMARSPAVFR</sequence>
<dbReference type="Pfam" id="PF01535">
    <property type="entry name" value="PPR"/>
    <property type="match status" value="1"/>
</dbReference>
<dbReference type="Pfam" id="PF17177">
    <property type="entry name" value="PPR_long"/>
    <property type="match status" value="1"/>
</dbReference>
<organism evidence="4 5">
    <name type="scientific">Scleropages formosus</name>
    <name type="common">Asian bonytongue</name>
    <name type="synonym">Osteoglossum formosum</name>
    <dbReference type="NCBI Taxonomy" id="113540"/>
    <lineage>
        <taxon>Eukaryota</taxon>
        <taxon>Metazoa</taxon>
        <taxon>Chordata</taxon>
        <taxon>Craniata</taxon>
        <taxon>Vertebrata</taxon>
        <taxon>Euteleostomi</taxon>
        <taxon>Actinopterygii</taxon>
        <taxon>Neopterygii</taxon>
        <taxon>Teleostei</taxon>
        <taxon>Osteoglossocephala</taxon>
        <taxon>Osteoglossomorpha</taxon>
        <taxon>Osteoglossiformes</taxon>
        <taxon>Osteoglossidae</taxon>
        <taxon>Scleropages</taxon>
    </lineage>
</organism>
<feature type="repeat" description="PPR" evidence="2">
    <location>
        <begin position="140"/>
        <end position="174"/>
    </location>
</feature>
<evidence type="ECO:0000259" key="3">
    <source>
        <dbReference type="Pfam" id="PF17177"/>
    </source>
</evidence>
<keyword evidence="5" id="KW-1185">Reference proteome</keyword>
<dbReference type="PANTHER" id="PTHR46669">
    <property type="entry name" value="LEUCINE-RICH PPR MOTIF-CONTAINING PROTEIN, MITOCHONDRIAL"/>
    <property type="match status" value="1"/>
</dbReference>
<dbReference type="OrthoDB" id="185373at2759"/>
<reference evidence="4" key="3">
    <citation type="submission" date="2025-09" db="UniProtKB">
        <authorList>
            <consortium name="Ensembl"/>
        </authorList>
    </citation>
    <scope>IDENTIFICATION</scope>
</reference>
<dbReference type="GO" id="GO:0070129">
    <property type="term" value="P:regulation of mitochondrial translation"/>
    <property type="evidence" value="ECO:0007669"/>
    <property type="project" value="TreeGrafter"/>
</dbReference>
<gene>
    <name evidence="4" type="primary">LRPPRC</name>
    <name evidence="4" type="synonym">lrpprc</name>
</gene>
<dbReference type="NCBIfam" id="TIGR00756">
    <property type="entry name" value="PPR"/>
    <property type="match status" value="2"/>
</dbReference>
<dbReference type="InterPro" id="IPR011990">
    <property type="entry name" value="TPR-like_helical_dom_sf"/>
</dbReference>
<name>A0A8C9T398_SCLFO</name>
<feature type="repeat" description="PPR" evidence="2">
    <location>
        <begin position="635"/>
        <end position="669"/>
    </location>
</feature>
<accession>A0A8C9T398</accession>
<proteinExistence type="predicted"/>
<dbReference type="Gene3D" id="1.25.40.10">
    <property type="entry name" value="Tetratricopeptide repeat domain"/>
    <property type="match status" value="2"/>
</dbReference>